<sequence length="629" mass="71952">MSHPNLVALAVLLCSTLLVNGGKSWCSPVDGSHWINMNIIIAELHSRGHEVTVVRPNDTWYIKSESPHYKTITINSSAGFDEERFGGFVMKTLIMRRQDSLSEMCHPNLVALAVLLCSTLLVNGGKVLVFPLDGSHWINMNIIVEELHSRGHEVTVVRPNDTWYIKSESPHYKTITINSSAGFDEERFGGFVMKILDMRRQGASLWTRLSMEYDLMTHFYQMHVKVLEMVEGMFEDTKLMQSLRDAKYDLVLTDPGIGTGALMAHRLGLPLVFNVRWTIQGEGHFAIAPSPLSYIPIPGSELTDKMTFIQRVQNMLYFFFYTLQIWYITEPNYKPFVHRHFGSDVHYMELFQSADIWLMRNDFTFEFPRPTMPNVVYMSGFQCKPSKPLSKELEDFVQSSGEHGVIVMTLGTLVEELPEDIAEDIAAAFAELPQKVIWRHKGKRPSTLGNNTRILDWLPQNDLLGHPKTRVFVAHGGTNGIQEAIYHGVPLVGLPLMFDQADNFFRMKARGVAKVLDIATVNKENFLEALKEVLYQPSYREKMKELSSIQRDQPMKPLDRAMFWIEFVMRHKGAAHLRTESYKMSSIQYYSMDVAAFLLAVILLVFTIFVSAVRFLLLKLFYGNKVKKE</sequence>
<evidence type="ECO:0000313" key="10">
    <source>
        <dbReference type="Ensembl" id="ENSOABP00000072871.1"/>
    </source>
</evidence>
<keyword evidence="5 8" id="KW-0812">Transmembrane</keyword>
<evidence type="ECO:0000313" key="11">
    <source>
        <dbReference type="Proteomes" id="UP000472276"/>
    </source>
</evidence>
<keyword evidence="11" id="KW-1185">Reference proteome</keyword>
<dbReference type="FunFam" id="3.40.50.2000:FF:000203">
    <property type="entry name" value="UDP-glucuronosyltransferase"/>
    <property type="match status" value="1"/>
</dbReference>
<organism evidence="10 11">
    <name type="scientific">Oreochromis aureus</name>
    <name type="common">Israeli tilapia</name>
    <name type="synonym">Chromis aureus</name>
    <dbReference type="NCBI Taxonomy" id="47969"/>
    <lineage>
        <taxon>Eukaryota</taxon>
        <taxon>Metazoa</taxon>
        <taxon>Chordata</taxon>
        <taxon>Craniata</taxon>
        <taxon>Vertebrata</taxon>
        <taxon>Euteleostomi</taxon>
        <taxon>Actinopterygii</taxon>
        <taxon>Neopterygii</taxon>
        <taxon>Teleostei</taxon>
        <taxon>Neoteleostei</taxon>
        <taxon>Acanthomorphata</taxon>
        <taxon>Ovalentaria</taxon>
        <taxon>Cichlomorphae</taxon>
        <taxon>Cichliformes</taxon>
        <taxon>Cichlidae</taxon>
        <taxon>African cichlids</taxon>
        <taxon>Pseudocrenilabrinae</taxon>
        <taxon>Oreochromini</taxon>
        <taxon>Oreochromis</taxon>
    </lineage>
</organism>
<name>A0AAZ1XWU3_OREAU</name>
<keyword evidence="9" id="KW-0732">Signal</keyword>
<dbReference type="PANTHER" id="PTHR48043:SF52">
    <property type="entry name" value="UDP GLUCURONOSYLTRANSFERASE 5 FAMILY POLYPEPTIDE B1-RELATED"/>
    <property type="match status" value="1"/>
</dbReference>
<keyword evidence="3" id="KW-0328">Glycosyltransferase</keyword>
<comment type="subcellular location">
    <subcellularLocation>
        <location evidence="1">Membrane</location>
    </subcellularLocation>
</comment>
<evidence type="ECO:0000256" key="8">
    <source>
        <dbReference type="SAM" id="Phobius"/>
    </source>
</evidence>
<evidence type="ECO:0008006" key="12">
    <source>
        <dbReference type="Google" id="ProtNLM"/>
    </source>
</evidence>
<dbReference type="Ensembl" id="ENSOABT00000061531.1">
    <property type="protein sequence ID" value="ENSOABP00000072871.1"/>
    <property type="gene ID" value="ENSOABG00000033998.1"/>
</dbReference>
<dbReference type="FunFam" id="3.40.50.2000:FF:000001">
    <property type="entry name" value="UDP-glucuronosyltransferase"/>
    <property type="match status" value="1"/>
</dbReference>
<keyword evidence="6 8" id="KW-1133">Transmembrane helix</keyword>
<dbReference type="InterPro" id="IPR050271">
    <property type="entry name" value="UDP-glycosyltransferase"/>
</dbReference>
<evidence type="ECO:0000256" key="5">
    <source>
        <dbReference type="ARBA" id="ARBA00022692"/>
    </source>
</evidence>
<evidence type="ECO:0000256" key="2">
    <source>
        <dbReference type="ARBA" id="ARBA00009995"/>
    </source>
</evidence>
<evidence type="ECO:0000256" key="7">
    <source>
        <dbReference type="ARBA" id="ARBA00023136"/>
    </source>
</evidence>
<dbReference type="CDD" id="cd03784">
    <property type="entry name" value="GT1_Gtf-like"/>
    <property type="match status" value="1"/>
</dbReference>
<reference evidence="10" key="2">
    <citation type="submission" date="2025-08" db="UniProtKB">
        <authorList>
            <consortium name="Ensembl"/>
        </authorList>
    </citation>
    <scope>IDENTIFICATION</scope>
</reference>
<dbReference type="Pfam" id="PF00201">
    <property type="entry name" value="UDPGT"/>
    <property type="match status" value="2"/>
</dbReference>
<protein>
    <recommendedName>
        <fullName evidence="12">UDP-glycosyltransferases domain-containing protein</fullName>
    </recommendedName>
</protein>
<feature type="signal peptide" evidence="9">
    <location>
        <begin position="1"/>
        <end position="21"/>
    </location>
</feature>
<keyword evidence="7 8" id="KW-0472">Membrane</keyword>
<comment type="similarity">
    <text evidence="2">Belongs to the UDP-glycosyltransferase family.</text>
</comment>
<dbReference type="InterPro" id="IPR002213">
    <property type="entry name" value="UDP_glucos_trans"/>
</dbReference>
<dbReference type="GO" id="GO:0008194">
    <property type="term" value="F:UDP-glycosyltransferase activity"/>
    <property type="evidence" value="ECO:0007669"/>
    <property type="project" value="InterPro"/>
</dbReference>
<proteinExistence type="inferred from homology"/>
<dbReference type="PANTHER" id="PTHR48043">
    <property type="entry name" value="EG:EG0003.4 PROTEIN-RELATED"/>
    <property type="match status" value="1"/>
</dbReference>
<feature type="chain" id="PRO_5044298361" description="UDP-glycosyltransferases domain-containing protein" evidence="9">
    <location>
        <begin position="22"/>
        <end position="629"/>
    </location>
</feature>
<dbReference type="Gene3D" id="3.40.50.2000">
    <property type="entry name" value="Glycogen Phosphorylase B"/>
    <property type="match status" value="2"/>
</dbReference>
<keyword evidence="4" id="KW-0808">Transferase</keyword>
<evidence type="ECO:0000256" key="6">
    <source>
        <dbReference type="ARBA" id="ARBA00022989"/>
    </source>
</evidence>
<evidence type="ECO:0000256" key="9">
    <source>
        <dbReference type="SAM" id="SignalP"/>
    </source>
</evidence>
<dbReference type="SUPFAM" id="SSF53756">
    <property type="entry name" value="UDP-Glycosyltransferase/glycogen phosphorylase"/>
    <property type="match status" value="1"/>
</dbReference>
<evidence type="ECO:0000256" key="3">
    <source>
        <dbReference type="ARBA" id="ARBA00022676"/>
    </source>
</evidence>
<dbReference type="Proteomes" id="UP000472276">
    <property type="component" value="Unassembled WGS sequence"/>
</dbReference>
<reference evidence="11" key="1">
    <citation type="submission" date="2020-03" db="EMBL/GenBank/DDBJ databases">
        <title>Evolution of repeat sequences and sex chromosomes of tilapia species revealed by chromosome-level genomes.</title>
        <authorList>
            <person name="Xu L."/>
            <person name="Tao W."/>
            <person name="Wang D."/>
            <person name="Zhou Q."/>
        </authorList>
    </citation>
    <scope>NUCLEOTIDE SEQUENCE [LARGE SCALE GENOMIC DNA]</scope>
    <source>
        <strain evidence="11">Israel</strain>
    </source>
</reference>
<feature type="transmembrane region" description="Helical" evidence="8">
    <location>
        <begin position="594"/>
        <end position="617"/>
    </location>
</feature>
<dbReference type="PROSITE" id="PS00375">
    <property type="entry name" value="UDPGT"/>
    <property type="match status" value="1"/>
</dbReference>
<evidence type="ECO:0000256" key="4">
    <source>
        <dbReference type="ARBA" id="ARBA00022679"/>
    </source>
</evidence>
<dbReference type="AlphaFoldDB" id="A0AAZ1XWU3"/>
<dbReference type="InterPro" id="IPR035595">
    <property type="entry name" value="UDP_glycos_trans_CS"/>
</dbReference>
<reference evidence="10" key="3">
    <citation type="submission" date="2025-09" db="UniProtKB">
        <authorList>
            <consortium name="Ensembl"/>
        </authorList>
    </citation>
    <scope>IDENTIFICATION</scope>
</reference>
<evidence type="ECO:0000256" key="1">
    <source>
        <dbReference type="ARBA" id="ARBA00004370"/>
    </source>
</evidence>
<dbReference type="GO" id="GO:0016020">
    <property type="term" value="C:membrane"/>
    <property type="evidence" value="ECO:0007669"/>
    <property type="project" value="UniProtKB-SubCell"/>
</dbReference>
<gene>
    <name evidence="10" type="primary">LOC120443180</name>
</gene>
<accession>A0AAZ1XWU3</accession>